<dbReference type="GO" id="GO:0016887">
    <property type="term" value="F:ATP hydrolysis activity"/>
    <property type="evidence" value="ECO:0007669"/>
    <property type="project" value="InterPro"/>
</dbReference>
<evidence type="ECO:0000256" key="2">
    <source>
        <dbReference type="ARBA" id="ARBA00022692"/>
    </source>
</evidence>
<organism evidence="8 11">
    <name type="scientific">Chryseobacterium culicis</name>
    <dbReference type="NCBI Taxonomy" id="680127"/>
    <lineage>
        <taxon>Bacteria</taxon>
        <taxon>Pseudomonadati</taxon>
        <taxon>Bacteroidota</taxon>
        <taxon>Flavobacteriia</taxon>
        <taxon>Flavobacteriales</taxon>
        <taxon>Weeksellaceae</taxon>
        <taxon>Chryseobacterium group</taxon>
        <taxon>Chryseobacterium</taxon>
    </lineage>
</organism>
<dbReference type="GO" id="GO:0005886">
    <property type="term" value="C:plasma membrane"/>
    <property type="evidence" value="ECO:0007669"/>
    <property type="project" value="UniProtKB-SubCell"/>
</dbReference>
<dbReference type="RefSeq" id="WP_105681463.1">
    <property type="nucleotide sequence ID" value="NZ_JBBGZD010000001.1"/>
</dbReference>
<accession>A0A2S9D1Z5</accession>
<evidence type="ECO:0000313" key="9">
    <source>
        <dbReference type="EMBL" id="PRB92530.1"/>
    </source>
</evidence>
<dbReference type="GO" id="GO:0005524">
    <property type="term" value="F:ATP binding"/>
    <property type="evidence" value="ECO:0007669"/>
    <property type="project" value="InterPro"/>
</dbReference>
<feature type="domain" description="ABC transmembrane type-1" evidence="7">
    <location>
        <begin position="28"/>
        <end position="305"/>
    </location>
</feature>
<keyword evidence="2 5" id="KW-0812">Transmembrane</keyword>
<evidence type="ECO:0000256" key="1">
    <source>
        <dbReference type="ARBA" id="ARBA00004651"/>
    </source>
</evidence>
<dbReference type="InterPro" id="IPR039421">
    <property type="entry name" value="Type_1_exporter"/>
</dbReference>
<feature type="transmembrane region" description="Helical" evidence="5">
    <location>
        <begin position="137"/>
        <end position="155"/>
    </location>
</feature>
<dbReference type="Pfam" id="PF00664">
    <property type="entry name" value="ABC_membrane"/>
    <property type="match status" value="1"/>
</dbReference>
<dbReference type="PROSITE" id="PS50893">
    <property type="entry name" value="ABC_TRANSPORTER_2"/>
    <property type="match status" value="1"/>
</dbReference>
<gene>
    <name evidence="8" type="ORF">CQ022_11155</name>
    <name evidence="9" type="ORF">CQ033_04825</name>
</gene>
<feature type="transmembrane region" description="Helical" evidence="5">
    <location>
        <begin position="26"/>
        <end position="48"/>
    </location>
</feature>
<dbReference type="SUPFAM" id="SSF90123">
    <property type="entry name" value="ABC transporter transmembrane region"/>
    <property type="match status" value="1"/>
</dbReference>
<evidence type="ECO:0000256" key="3">
    <source>
        <dbReference type="ARBA" id="ARBA00022989"/>
    </source>
</evidence>
<dbReference type="Gene3D" id="3.40.50.300">
    <property type="entry name" value="P-loop containing nucleotide triphosphate hydrolases"/>
    <property type="match status" value="1"/>
</dbReference>
<dbReference type="InterPro" id="IPR003439">
    <property type="entry name" value="ABC_transporter-like_ATP-bd"/>
</dbReference>
<evidence type="ECO:0000256" key="5">
    <source>
        <dbReference type="SAM" id="Phobius"/>
    </source>
</evidence>
<evidence type="ECO:0000256" key="4">
    <source>
        <dbReference type="ARBA" id="ARBA00023136"/>
    </source>
</evidence>
<dbReference type="EMBL" id="PCPH01000001">
    <property type="protein sequence ID" value="PRB92530.1"/>
    <property type="molecule type" value="Genomic_DNA"/>
</dbReference>
<dbReference type="Gene3D" id="1.20.1560.10">
    <property type="entry name" value="ABC transporter type 1, transmembrane domain"/>
    <property type="match status" value="1"/>
</dbReference>
<dbReference type="Proteomes" id="UP000238534">
    <property type="component" value="Unassembled WGS sequence"/>
</dbReference>
<dbReference type="InterPro" id="IPR011527">
    <property type="entry name" value="ABC1_TM_dom"/>
</dbReference>
<evidence type="ECO:0000313" key="11">
    <source>
        <dbReference type="Proteomes" id="UP000238534"/>
    </source>
</evidence>
<dbReference type="AlphaFoldDB" id="A0A2S9D1Z5"/>
<dbReference type="Proteomes" id="UP000238325">
    <property type="component" value="Unassembled WGS sequence"/>
</dbReference>
<dbReference type="SUPFAM" id="SSF52540">
    <property type="entry name" value="P-loop containing nucleoside triphosphate hydrolases"/>
    <property type="match status" value="1"/>
</dbReference>
<dbReference type="InterPro" id="IPR027417">
    <property type="entry name" value="P-loop_NTPase"/>
</dbReference>
<dbReference type="InterPro" id="IPR036640">
    <property type="entry name" value="ABC1_TM_sf"/>
</dbReference>
<keyword evidence="3 5" id="KW-1133">Transmembrane helix</keyword>
<comment type="subcellular location">
    <subcellularLocation>
        <location evidence="1">Cell membrane</location>
        <topology evidence="1">Multi-pass membrane protein</topology>
    </subcellularLocation>
</comment>
<feature type="transmembrane region" description="Helical" evidence="5">
    <location>
        <begin position="161"/>
        <end position="179"/>
    </location>
</feature>
<evidence type="ECO:0000313" key="10">
    <source>
        <dbReference type="Proteomes" id="UP000238325"/>
    </source>
</evidence>
<dbReference type="PROSITE" id="PS50929">
    <property type="entry name" value="ABC_TM1F"/>
    <property type="match status" value="1"/>
</dbReference>
<comment type="caution">
    <text evidence="8">The sequence shown here is derived from an EMBL/GenBank/DDBJ whole genome shotgun (WGS) entry which is preliminary data.</text>
</comment>
<feature type="domain" description="ABC transporter" evidence="6">
    <location>
        <begin position="338"/>
        <end position="557"/>
    </location>
</feature>
<feature type="transmembrane region" description="Helical" evidence="5">
    <location>
        <begin position="251"/>
        <end position="270"/>
    </location>
</feature>
<dbReference type="OrthoDB" id="311344at2"/>
<reference evidence="10 11" key="1">
    <citation type="submission" date="2017-09" db="EMBL/GenBank/DDBJ databases">
        <title>Genomic, metabolic, and phenotypic characteristics of bacterial isolates from the natural microbiome of the model nematode Caenorhabditis elegans.</title>
        <authorList>
            <person name="Zimmermann J."/>
            <person name="Obeng N."/>
            <person name="Yang W."/>
            <person name="Obeng O."/>
            <person name="Kissoyan K."/>
            <person name="Pees B."/>
            <person name="Dirksen P."/>
            <person name="Hoppner M."/>
            <person name="Franke A."/>
            <person name="Rosenstiel P."/>
            <person name="Leippe M."/>
            <person name="Dierking K."/>
            <person name="Kaleta C."/>
            <person name="Schulenburg H."/>
        </authorList>
    </citation>
    <scope>NUCLEOTIDE SEQUENCE [LARGE SCALE GENOMIC DNA]</scope>
    <source>
        <strain evidence="8 11">MYb25</strain>
        <strain evidence="9 10">MYb44</strain>
    </source>
</reference>
<dbReference type="PANTHER" id="PTHR43394:SF4">
    <property type="entry name" value="TOXIN SECRETION ABC TRANSPORTER ATP-BINDING PROTEIN"/>
    <property type="match status" value="1"/>
</dbReference>
<evidence type="ECO:0000313" key="8">
    <source>
        <dbReference type="EMBL" id="PRB86777.1"/>
    </source>
</evidence>
<proteinExistence type="predicted"/>
<dbReference type="Pfam" id="PF00005">
    <property type="entry name" value="ABC_tran"/>
    <property type="match status" value="1"/>
</dbReference>
<feature type="transmembrane region" description="Helical" evidence="5">
    <location>
        <begin position="60"/>
        <end position="79"/>
    </location>
</feature>
<sequence>MEIPANEQGKRLIRYITKEKKDVTNIYFYAILNGLVLLSVPLGIQSIVSFVMGATMTTSIYILIFFVVVGTWLAGYFRLKVIQIIEKIQQKIFVEFSIAIADKIPKADLSYTRKYYLPELVNRFFDIQNLQKGISKILLEIPTALIQIVFGILLLSFYHLWFLAFGALVILSVVIIFRYTMESGIKSSIEESNKKYDTAAWIEDIAGSVKTFKMHSEDDSHLKGTDERVIEYLKHRTSHFKVLVFQYKTIIAFKVIITLAMLAIGTYLLINQKLNIGAFIATEIVVLSIMSAVEKLIVSLESYYDLIASFAKLSKITELKEEPNGEITLSQKEKGTEIEFKNVSFSFNDNAPILSDLNFKIKENSLNILTGKLGAGKTLLLNMITGFFEPSSGTILIDKIPLKNIEKKHWRNNVGLYLENMKIIQGTVKENIILGSSQSHTEDILELSENIGIENISSMFSSGFFTEVSETDPEITFSSKKKILMLRALLGDKKLIILENPFAGIREEYQDKMIKYLQKIKENTTIIIVSQDTELLQYADQHFHLEGGTLKIYQNNQ</sequence>
<dbReference type="EMBL" id="PCPP01000001">
    <property type="protein sequence ID" value="PRB86777.1"/>
    <property type="molecule type" value="Genomic_DNA"/>
</dbReference>
<evidence type="ECO:0000259" key="7">
    <source>
        <dbReference type="PROSITE" id="PS50929"/>
    </source>
</evidence>
<dbReference type="GO" id="GO:0015421">
    <property type="term" value="F:ABC-type oligopeptide transporter activity"/>
    <property type="evidence" value="ECO:0007669"/>
    <property type="project" value="TreeGrafter"/>
</dbReference>
<evidence type="ECO:0000259" key="6">
    <source>
        <dbReference type="PROSITE" id="PS50893"/>
    </source>
</evidence>
<keyword evidence="10" id="KW-1185">Reference proteome</keyword>
<dbReference type="PANTHER" id="PTHR43394">
    <property type="entry name" value="ATP-DEPENDENT PERMEASE MDL1, MITOCHONDRIAL"/>
    <property type="match status" value="1"/>
</dbReference>
<protein>
    <submittedName>
        <fullName evidence="8">ABC transporter</fullName>
    </submittedName>
</protein>
<name>A0A2S9D1Z5_CHRCI</name>
<keyword evidence="4 5" id="KW-0472">Membrane</keyword>